<reference evidence="3 4" key="1">
    <citation type="submission" date="2014-12" db="EMBL/GenBank/DDBJ databases">
        <title>Denitrispirillum autotrophicum gen. nov., sp. nov., Denitrifying, Facultatively Autotrophic Bacteria Isolated from Rice Paddy Soil.</title>
        <authorList>
            <person name="Ishii S."/>
            <person name="Ashida N."/>
            <person name="Ohno H."/>
            <person name="Otsuka S."/>
            <person name="Yokota A."/>
            <person name="Senoo K."/>
        </authorList>
    </citation>
    <scope>NUCLEOTIDE SEQUENCE [LARGE SCALE GENOMIC DNA]</scope>
    <source>
        <strain evidence="3 4">TSA66</strain>
    </source>
</reference>
<dbReference type="RefSeq" id="WP_040040243.1">
    <property type="nucleotide sequence ID" value="NZ_JWJG01000028.1"/>
</dbReference>
<dbReference type="STRING" id="709839.TSA66_12300"/>
<dbReference type="Proteomes" id="UP000031572">
    <property type="component" value="Unassembled WGS sequence"/>
</dbReference>
<dbReference type="PANTHER" id="PTHR47992">
    <property type="entry name" value="PROTEIN PHOSPHATASE"/>
    <property type="match status" value="1"/>
</dbReference>
<dbReference type="GO" id="GO:0004722">
    <property type="term" value="F:protein serine/threonine phosphatase activity"/>
    <property type="evidence" value="ECO:0007669"/>
    <property type="project" value="InterPro"/>
</dbReference>
<dbReference type="InterPro" id="IPR036457">
    <property type="entry name" value="PPM-type-like_dom_sf"/>
</dbReference>
<name>A0A0C2BJQ0_9BURK</name>
<feature type="compositionally biased region" description="Polar residues" evidence="1">
    <location>
        <begin position="1"/>
        <end position="16"/>
    </location>
</feature>
<protein>
    <submittedName>
        <fullName evidence="3">PppA</fullName>
    </submittedName>
</protein>
<dbReference type="SMART" id="SM00332">
    <property type="entry name" value="PP2Cc"/>
    <property type="match status" value="1"/>
</dbReference>
<sequence>MNAETQYRWTSASSSHAGMVRQKNEDACLDESERGLWAVADGMGGHAFGELASSMVVDALEDIVPPDSMAGLVAAARTQLQSVNTELRAEAASRDVMVIGSTVVVLLAYGRRCACLWAGDSRLYLYRAGQLRQLTRDHSQAEEYRAKSGFNSDGLAPASGLRRVARNTITRAVGAADTLELEEEAIDACDGDMFLLCSDGLSNEVSELEICNALLPGDCLYASETLIDLALEHGGRDNISVIVVRAEDPDSDEQTVLNPALG</sequence>
<feature type="region of interest" description="Disordered" evidence="1">
    <location>
        <begin position="1"/>
        <end position="24"/>
    </location>
</feature>
<dbReference type="SMART" id="SM00331">
    <property type="entry name" value="PP2C_SIG"/>
    <property type="match status" value="1"/>
</dbReference>
<evidence type="ECO:0000256" key="1">
    <source>
        <dbReference type="SAM" id="MobiDB-lite"/>
    </source>
</evidence>
<evidence type="ECO:0000313" key="4">
    <source>
        <dbReference type="Proteomes" id="UP000031572"/>
    </source>
</evidence>
<accession>A0A0C2BJQ0</accession>
<dbReference type="CDD" id="cd00143">
    <property type="entry name" value="PP2Cc"/>
    <property type="match status" value="1"/>
</dbReference>
<keyword evidence="4" id="KW-1185">Reference proteome</keyword>
<evidence type="ECO:0000259" key="2">
    <source>
        <dbReference type="PROSITE" id="PS51746"/>
    </source>
</evidence>
<dbReference type="OrthoDB" id="9801841at2"/>
<feature type="domain" description="PPM-type phosphatase" evidence="2">
    <location>
        <begin position="8"/>
        <end position="246"/>
    </location>
</feature>
<dbReference type="PROSITE" id="PS51746">
    <property type="entry name" value="PPM_2"/>
    <property type="match status" value="1"/>
</dbReference>
<proteinExistence type="predicted"/>
<dbReference type="InterPro" id="IPR015655">
    <property type="entry name" value="PP2C"/>
</dbReference>
<dbReference type="InterPro" id="IPR001932">
    <property type="entry name" value="PPM-type_phosphatase-like_dom"/>
</dbReference>
<dbReference type="SUPFAM" id="SSF81606">
    <property type="entry name" value="PP2C-like"/>
    <property type="match status" value="1"/>
</dbReference>
<organism evidence="3 4">
    <name type="scientific">Noviherbaspirillum autotrophicum</name>
    <dbReference type="NCBI Taxonomy" id="709839"/>
    <lineage>
        <taxon>Bacteria</taxon>
        <taxon>Pseudomonadati</taxon>
        <taxon>Pseudomonadota</taxon>
        <taxon>Betaproteobacteria</taxon>
        <taxon>Burkholderiales</taxon>
        <taxon>Oxalobacteraceae</taxon>
        <taxon>Noviherbaspirillum</taxon>
    </lineage>
</organism>
<dbReference type="Pfam" id="PF13672">
    <property type="entry name" value="PP2C_2"/>
    <property type="match status" value="1"/>
</dbReference>
<gene>
    <name evidence="3" type="ORF">TSA66_12300</name>
</gene>
<dbReference type="EMBL" id="JWJG01000028">
    <property type="protein sequence ID" value="KIF81415.1"/>
    <property type="molecule type" value="Genomic_DNA"/>
</dbReference>
<dbReference type="Gene3D" id="3.60.40.10">
    <property type="entry name" value="PPM-type phosphatase domain"/>
    <property type="match status" value="1"/>
</dbReference>
<dbReference type="AlphaFoldDB" id="A0A0C2BJQ0"/>
<evidence type="ECO:0000313" key="3">
    <source>
        <dbReference type="EMBL" id="KIF81415.1"/>
    </source>
</evidence>
<comment type="caution">
    <text evidence="3">The sequence shown here is derived from an EMBL/GenBank/DDBJ whole genome shotgun (WGS) entry which is preliminary data.</text>
</comment>